<evidence type="ECO:0000256" key="2">
    <source>
        <dbReference type="ARBA" id="ARBA00023002"/>
    </source>
</evidence>
<dbReference type="InterPro" id="IPR020904">
    <property type="entry name" value="Sc_DH/Rdtase_CS"/>
</dbReference>
<evidence type="ECO:0000313" key="5">
    <source>
        <dbReference type="Proteomes" id="UP001202180"/>
    </source>
</evidence>
<name>A0ABT0HST3_9BACT</name>
<keyword evidence="2" id="KW-0560">Oxidoreductase</keyword>
<reference evidence="4 5" key="1">
    <citation type="submission" date="2022-04" db="EMBL/GenBank/DDBJ databases">
        <title>Spirosoma sp. strain RP8 genome sequencing and assembly.</title>
        <authorList>
            <person name="Jung Y."/>
        </authorList>
    </citation>
    <scope>NUCLEOTIDE SEQUENCE [LARGE SCALE GENOMIC DNA]</scope>
    <source>
        <strain evidence="4 5">RP8</strain>
    </source>
</reference>
<dbReference type="RefSeq" id="WP_248479964.1">
    <property type="nucleotide sequence ID" value="NZ_JALPRF010000007.1"/>
</dbReference>
<sequence>MSQKLENKVAVITGGNSGIGLATAKLFSKEGAKVAITGRDEKTLQEAAAEISNSALAIKVDTLDLTTLDEAYQQIENKFGKIDVLVVNAGIFKGAPLTDFTEELFDEISNINFKGTFFTIQKALPYLNDGSSIVITGSAAAVAGTENASAYAASKAAVRALARNFSADLVSRKIRVNVLSPGHIETPIHGRLGLSDKEVKGLRAKLASGVPIKRVGTAEEMANGYLFLASADSSFMLGAEIVIDGGWQQL</sequence>
<evidence type="ECO:0000259" key="3">
    <source>
        <dbReference type="SMART" id="SM00822"/>
    </source>
</evidence>
<dbReference type="PANTHER" id="PTHR43008">
    <property type="entry name" value="BENZIL REDUCTASE"/>
    <property type="match status" value="1"/>
</dbReference>
<evidence type="ECO:0000256" key="1">
    <source>
        <dbReference type="ARBA" id="ARBA00006484"/>
    </source>
</evidence>
<dbReference type="CDD" id="cd05233">
    <property type="entry name" value="SDR_c"/>
    <property type="match status" value="1"/>
</dbReference>
<protein>
    <submittedName>
        <fullName evidence="4">SDR family oxidoreductase</fullName>
    </submittedName>
</protein>
<accession>A0ABT0HST3</accession>
<dbReference type="SMART" id="SM00822">
    <property type="entry name" value="PKS_KR"/>
    <property type="match status" value="1"/>
</dbReference>
<dbReference type="PRINTS" id="PR00080">
    <property type="entry name" value="SDRFAMILY"/>
</dbReference>
<dbReference type="InterPro" id="IPR002347">
    <property type="entry name" value="SDR_fam"/>
</dbReference>
<dbReference type="EMBL" id="JALPRF010000007">
    <property type="protein sequence ID" value="MCK8495240.1"/>
    <property type="molecule type" value="Genomic_DNA"/>
</dbReference>
<comment type="caution">
    <text evidence="4">The sequence shown here is derived from an EMBL/GenBank/DDBJ whole genome shotgun (WGS) entry which is preliminary data.</text>
</comment>
<dbReference type="Gene3D" id="3.40.50.720">
    <property type="entry name" value="NAD(P)-binding Rossmann-like Domain"/>
    <property type="match status" value="1"/>
</dbReference>
<dbReference type="Pfam" id="PF13561">
    <property type="entry name" value="adh_short_C2"/>
    <property type="match status" value="1"/>
</dbReference>
<dbReference type="InterPro" id="IPR036291">
    <property type="entry name" value="NAD(P)-bd_dom_sf"/>
</dbReference>
<proteinExistence type="inferred from homology"/>
<dbReference type="SUPFAM" id="SSF51735">
    <property type="entry name" value="NAD(P)-binding Rossmann-fold domains"/>
    <property type="match status" value="1"/>
</dbReference>
<gene>
    <name evidence="4" type="ORF">M0L20_25445</name>
</gene>
<evidence type="ECO:0000313" key="4">
    <source>
        <dbReference type="EMBL" id="MCK8495240.1"/>
    </source>
</evidence>
<dbReference type="PRINTS" id="PR00081">
    <property type="entry name" value="GDHRDH"/>
</dbReference>
<dbReference type="Proteomes" id="UP001202180">
    <property type="component" value="Unassembled WGS sequence"/>
</dbReference>
<comment type="similarity">
    <text evidence="1">Belongs to the short-chain dehydrogenases/reductases (SDR) family.</text>
</comment>
<dbReference type="InterPro" id="IPR057326">
    <property type="entry name" value="KR_dom"/>
</dbReference>
<feature type="domain" description="Ketoreductase" evidence="3">
    <location>
        <begin position="8"/>
        <end position="184"/>
    </location>
</feature>
<dbReference type="PANTHER" id="PTHR43008:SF4">
    <property type="entry name" value="CHAIN DEHYDROGENASE, PUTATIVE (AFU_ORTHOLOGUE AFUA_4G08710)-RELATED"/>
    <property type="match status" value="1"/>
</dbReference>
<dbReference type="PROSITE" id="PS00061">
    <property type="entry name" value="ADH_SHORT"/>
    <property type="match status" value="1"/>
</dbReference>
<organism evidence="4 5">
    <name type="scientific">Spirosoma liriopis</name>
    <dbReference type="NCBI Taxonomy" id="2937440"/>
    <lineage>
        <taxon>Bacteria</taxon>
        <taxon>Pseudomonadati</taxon>
        <taxon>Bacteroidota</taxon>
        <taxon>Cytophagia</taxon>
        <taxon>Cytophagales</taxon>
        <taxon>Cytophagaceae</taxon>
        <taxon>Spirosoma</taxon>
    </lineage>
</organism>
<keyword evidence="5" id="KW-1185">Reference proteome</keyword>